<reference evidence="3 4" key="1">
    <citation type="journal article" date="2010" name="J. Bacteriol.">
        <title>Biochemical characterization of a novel indole prenyltransferase from Streptomyces sp. SN-593.</title>
        <authorList>
            <person name="Takahashi S."/>
            <person name="Takagi H."/>
            <person name="Toyoda A."/>
            <person name="Uramoto M."/>
            <person name="Nogawa T."/>
            <person name="Ueki M."/>
            <person name="Sakaki Y."/>
            <person name="Osada H."/>
        </authorList>
    </citation>
    <scope>NUCLEOTIDE SEQUENCE [LARGE SCALE GENOMIC DNA]</scope>
    <source>
        <strain evidence="3 4">SN-593</strain>
    </source>
</reference>
<dbReference type="CDD" id="cd00093">
    <property type="entry name" value="HTH_XRE"/>
    <property type="match status" value="1"/>
</dbReference>
<keyword evidence="4" id="KW-1185">Reference proteome</keyword>
<dbReference type="SMART" id="SM00530">
    <property type="entry name" value="HTH_XRE"/>
    <property type="match status" value="1"/>
</dbReference>
<protein>
    <submittedName>
        <fullName evidence="3">Putative DNA-binding protein</fullName>
    </submittedName>
</protein>
<feature type="region of interest" description="Disordered" evidence="1">
    <location>
        <begin position="282"/>
        <end position="310"/>
    </location>
</feature>
<keyword evidence="3" id="KW-0238">DNA-binding</keyword>
<dbReference type="GO" id="GO:0003677">
    <property type="term" value="F:DNA binding"/>
    <property type="evidence" value="ECO:0007669"/>
    <property type="project" value="UniProtKB-KW"/>
</dbReference>
<dbReference type="InterPro" id="IPR001387">
    <property type="entry name" value="Cro/C1-type_HTH"/>
</dbReference>
<accession>A0A7U3VNA1</accession>
<organism evidence="3 4">
    <name type="scientific">Actinacidiphila reveromycinica</name>
    <dbReference type="NCBI Taxonomy" id="659352"/>
    <lineage>
        <taxon>Bacteria</taxon>
        <taxon>Bacillati</taxon>
        <taxon>Actinomycetota</taxon>
        <taxon>Actinomycetes</taxon>
        <taxon>Kitasatosporales</taxon>
        <taxon>Streptomycetaceae</taxon>
        <taxon>Actinacidiphila</taxon>
    </lineage>
</organism>
<dbReference type="PROSITE" id="PS50943">
    <property type="entry name" value="HTH_CROC1"/>
    <property type="match status" value="1"/>
</dbReference>
<dbReference type="AlphaFoldDB" id="A0A7U3VNA1"/>
<dbReference type="SUPFAM" id="SSF47413">
    <property type="entry name" value="lambda repressor-like DNA-binding domains"/>
    <property type="match status" value="1"/>
</dbReference>
<dbReference type="Proteomes" id="UP000595703">
    <property type="component" value="Chromosome"/>
</dbReference>
<dbReference type="RefSeq" id="WP_202233745.1">
    <property type="nucleotide sequence ID" value="NZ_AP018365.1"/>
</dbReference>
<dbReference type="KEGG" id="arev:RVR_3211"/>
<dbReference type="InterPro" id="IPR043917">
    <property type="entry name" value="DUF5753"/>
</dbReference>
<dbReference type="Pfam" id="PF19054">
    <property type="entry name" value="DUF5753"/>
    <property type="match status" value="1"/>
</dbReference>
<evidence type="ECO:0000313" key="4">
    <source>
        <dbReference type="Proteomes" id="UP000595703"/>
    </source>
</evidence>
<gene>
    <name evidence="3" type="ORF">RVR_3211</name>
</gene>
<name>A0A7U3VNA1_9ACTN</name>
<dbReference type="Gene3D" id="1.10.260.40">
    <property type="entry name" value="lambda repressor-like DNA-binding domains"/>
    <property type="match status" value="1"/>
</dbReference>
<dbReference type="EMBL" id="AP018365">
    <property type="protein sequence ID" value="BBA97453.1"/>
    <property type="molecule type" value="Genomic_DNA"/>
</dbReference>
<reference evidence="3 4" key="2">
    <citation type="journal article" date="2011" name="J. Antibiot.">
        <title>Furaquinocins I and J: novel polyketide isoprenoid hybrid compounds from Streptomyces reveromyceticus SN-593.</title>
        <authorList>
            <person name="Panthee S."/>
            <person name="Takahashi S."/>
            <person name="Takagi H."/>
            <person name="Nogawa T."/>
            <person name="Oowada E."/>
            <person name="Uramoto M."/>
            <person name="Osada H."/>
        </authorList>
    </citation>
    <scope>NUCLEOTIDE SEQUENCE [LARGE SCALE GENOMIC DNA]</scope>
    <source>
        <strain evidence="3 4">SN-593</strain>
    </source>
</reference>
<dbReference type="Pfam" id="PF13560">
    <property type="entry name" value="HTH_31"/>
    <property type="match status" value="1"/>
</dbReference>
<evidence type="ECO:0000313" key="3">
    <source>
        <dbReference type="EMBL" id="BBA97453.1"/>
    </source>
</evidence>
<evidence type="ECO:0000256" key="1">
    <source>
        <dbReference type="SAM" id="MobiDB-lite"/>
    </source>
</evidence>
<proteinExistence type="predicted"/>
<reference evidence="3 4" key="3">
    <citation type="journal article" date="2011" name="Nat. Chem. Biol.">
        <title>Reveromycin A biosynthesis uses RevG and RevJ for stereospecific spiroacetal formation.</title>
        <authorList>
            <person name="Takahashi S."/>
            <person name="Toyoda A."/>
            <person name="Sekiyama Y."/>
            <person name="Takagi H."/>
            <person name="Nogawa T."/>
            <person name="Uramoto M."/>
            <person name="Suzuki R."/>
            <person name="Koshino H."/>
            <person name="Kumano T."/>
            <person name="Panthee S."/>
            <person name="Dairi T."/>
            <person name="Ishikawa J."/>
            <person name="Ikeda H."/>
            <person name="Sakaki Y."/>
            <person name="Osada H."/>
        </authorList>
    </citation>
    <scope>NUCLEOTIDE SEQUENCE [LARGE SCALE GENOMIC DNA]</scope>
    <source>
        <strain evidence="3 4">SN-593</strain>
    </source>
</reference>
<dbReference type="InterPro" id="IPR010982">
    <property type="entry name" value="Lambda_DNA-bd_dom_sf"/>
</dbReference>
<feature type="domain" description="HTH cro/C1-type" evidence="2">
    <location>
        <begin position="27"/>
        <end position="80"/>
    </location>
</feature>
<sequence length="310" mass="33914">MSVNPGRFASRKLDRTLSARSLYGAELRYYRERAGLSLVELAAKLHIEMSFLARIEQGERRLPDELTSAVDQLLDTGDFFERNIEAARSAPPPGRLSPLAEWEWLATAIREWDAALVPGLLQTDAYARAVAEAYAPVLADRTVRHRWEARLSRTPVLLDPLGPRYSAVVGETALRRPLGGPAVMAGQLRHLADLVRRQRIALNVLPLTATPHPTATDGALRLMTFAEELPLGHFTAHQTGAPLSEPATTSLMQLTHDLLAGAALPPEASLRLIETTAAAYEREDGRACGRDAEGAQDAEGQREVEPARGR</sequence>
<evidence type="ECO:0000259" key="2">
    <source>
        <dbReference type="PROSITE" id="PS50943"/>
    </source>
</evidence>
<reference evidence="3 4" key="4">
    <citation type="journal article" date="2020" name="Sci. Rep.">
        <title>beta-carboline chemical signals induce reveromycin production through a LuxR family regulator in Streptomyces sp. SN-593.</title>
        <authorList>
            <person name="Panthee S."/>
            <person name="Kito N."/>
            <person name="Hayashi T."/>
            <person name="Shimizu T."/>
            <person name="Ishikawa J."/>
            <person name="Hamamoto H."/>
            <person name="Osada H."/>
            <person name="Takahashi S."/>
        </authorList>
    </citation>
    <scope>NUCLEOTIDE SEQUENCE [LARGE SCALE GENOMIC DNA]</scope>
    <source>
        <strain evidence="3 4">SN-593</strain>
    </source>
</reference>